<accession>A0A2G2X5H5</accession>
<dbReference type="AlphaFoldDB" id="A0A2G2X5H5"/>
<comment type="caution">
    <text evidence="1">The sequence shown here is derived from an EMBL/GenBank/DDBJ whole genome shotgun (WGS) entry which is preliminary data.</text>
</comment>
<dbReference type="STRING" id="33114.A0A2G2X5H5"/>
<keyword evidence="2" id="KW-1185">Reference proteome</keyword>
<dbReference type="PANTHER" id="PTHR46064">
    <property type="entry name" value="QUEUINE TRNA-RIBOSYLTRANSFERASE ACCESSORY SUBUNIT 2"/>
    <property type="match status" value="1"/>
</dbReference>
<evidence type="ECO:0000313" key="1">
    <source>
        <dbReference type="EMBL" id="PHT52738.1"/>
    </source>
</evidence>
<dbReference type="OrthoDB" id="1303614at2759"/>
<sequence length="121" mass="13401">MKFVVKAWSNGKARGGVLQCPQQIETPALLLTTRKGLPVFIPPDHLPSLPSPDSNLLHFSPLHLLPGVHVTHLSVTKQCLEGSRPFKVLCDMRPHMPLVTIRHPSNSKEGLRVSVSEYRLA</sequence>
<proteinExistence type="predicted"/>
<gene>
    <name evidence="1" type="ORF">CQW23_07200</name>
</gene>
<organism evidence="1 2">
    <name type="scientific">Capsicum baccatum</name>
    <name type="common">Peruvian pepper</name>
    <dbReference type="NCBI Taxonomy" id="33114"/>
    <lineage>
        <taxon>Eukaryota</taxon>
        <taxon>Viridiplantae</taxon>
        <taxon>Streptophyta</taxon>
        <taxon>Embryophyta</taxon>
        <taxon>Tracheophyta</taxon>
        <taxon>Spermatophyta</taxon>
        <taxon>Magnoliopsida</taxon>
        <taxon>eudicotyledons</taxon>
        <taxon>Gunneridae</taxon>
        <taxon>Pentapetalae</taxon>
        <taxon>asterids</taxon>
        <taxon>lamiids</taxon>
        <taxon>Solanales</taxon>
        <taxon>Solanaceae</taxon>
        <taxon>Solanoideae</taxon>
        <taxon>Capsiceae</taxon>
        <taxon>Capsicum</taxon>
    </lineage>
</organism>
<dbReference type="InterPro" id="IPR050852">
    <property type="entry name" value="Queuine_tRNA-ribosyltrfase"/>
</dbReference>
<dbReference type="GO" id="GO:0006400">
    <property type="term" value="P:tRNA modification"/>
    <property type="evidence" value="ECO:0007669"/>
    <property type="project" value="InterPro"/>
</dbReference>
<dbReference type="SUPFAM" id="SSF51713">
    <property type="entry name" value="tRNA-guanine transglycosylase"/>
    <property type="match status" value="1"/>
</dbReference>
<reference evidence="2" key="2">
    <citation type="journal article" date="2017" name="J. Anim. Genet.">
        <title>Multiple reference genome sequences of hot pepper reveal the massive evolution of plant disease resistance genes by retroduplication.</title>
        <authorList>
            <person name="Kim S."/>
            <person name="Park J."/>
            <person name="Yeom S.-I."/>
            <person name="Kim Y.-M."/>
            <person name="Seo E."/>
            <person name="Kim K.-T."/>
            <person name="Kim M.-S."/>
            <person name="Lee J.M."/>
            <person name="Cheong K."/>
            <person name="Shin H.-S."/>
            <person name="Kim S.-B."/>
            <person name="Han K."/>
            <person name="Lee J."/>
            <person name="Park M."/>
            <person name="Lee H.-A."/>
            <person name="Lee H.-Y."/>
            <person name="Lee Y."/>
            <person name="Oh S."/>
            <person name="Lee J.H."/>
            <person name="Choi E."/>
            <person name="Choi E."/>
            <person name="Lee S.E."/>
            <person name="Jeon J."/>
            <person name="Kim H."/>
            <person name="Choi G."/>
            <person name="Song H."/>
            <person name="Lee J."/>
            <person name="Lee S.-C."/>
            <person name="Kwon J.-K."/>
            <person name="Lee H.-Y."/>
            <person name="Koo N."/>
            <person name="Hong Y."/>
            <person name="Kim R.W."/>
            <person name="Kang W.-H."/>
            <person name="Huh J.H."/>
            <person name="Kang B.-C."/>
            <person name="Yang T.-J."/>
            <person name="Lee Y.-H."/>
            <person name="Bennetzen J.L."/>
            <person name="Choi D."/>
        </authorList>
    </citation>
    <scope>NUCLEOTIDE SEQUENCE [LARGE SCALE GENOMIC DNA]</scope>
    <source>
        <strain evidence="2">cv. PBC81</strain>
    </source>
</reference>
<dbReference type="Proteomes" id="UP000224567">
    <property type="component" value="Unassembled WGS sequence"/>
</dbReference>
<dbReference type="PANTHER" id="PTHR46064:SF1">
    <property type="entry name" value="QUEUINE TRNA-RIBOSYLTRANSFERASE ACCESSORY SUBUNIT 2"/>
    <property type="match status" value="1"/>
</dbReference>
<name>A0A2G2X5H5_CAPBA</name>
<dbReference type="EMBL" id="MLFT02000003">
    <property type="protein sequence ID" value="PHT52738.1"/>
    <property type="molecule type" value="Genomic_DNA"/>
</dbReference>
<dbReference type="InterPro" id="IPR036511">
    <property type="entry name" value="TGT-like_sf"/>
</dbReference>
<protein>
    <submittedName>
        <fullName evidence="1">Uncharacterized protein</fullName>
    </submittedName>
</protein>
<reference evidence="1 2" key="1">
    <citation type="journal article" date="2017" name="Genome Biol.">
        <title>New reference genome sequences of hot pepper reveal the massive evolution of plant disease-resistance genes by retroduplication.</title>
        <authorList>
            <person name="Kim S."/>
            <person name="Park J."/>
            <person name="Yeom S.I."/>
            <person name="Kim Y.M."/>
            <person name="Seo E."/>
            <person name="Kim K.T."/>
            <person name="Kim M.S."/>
            <person name="Lee J.M."/>
            <person name="Cheong K."/>
            <person name="Shin H.S."/>
            <person name="Kim S.B."/>
            <person name="Han K."/>
            <person name="Lee J."/>
            <person name="Park M."/>
            <person name="Lee H.A."/>
            <person name="Lee H.Y."/>
            <person name="Lee Y."/>
            <person name="Oh S."/>
            <person name="Lee J.H."/>
            <person name="Choi E."/>
            <person name="Choi E."/>
            <person name="Lee S.E."/>
            <person name="Jeon J."/>
            <person name="Kim H."/>
            <person name="Choi G."/>
            <person name="Song H."/>
            <person name="Lee J."/>
            <person name="Lee S.C."/>
            <person name="Kwon J.K."/>
            <person name="Lee H.Y."/>
            <person name="Koo N."/>
            <person name="Hong Y."/>
            <person name="Kim R.W."/>
            <person name="Kang W.H."/>
            <person name="Huh J.H."/>
            <person name="Kang B.C."/>
            <person name="Yang T.J."/>
            <person name="Lee Y.H."/>
            <person name="Bennetzen J.L."/>
            <person name="Choi D."/>
        </authorList>
    </citation>
    <scope>NUCLEOTIDE SEQUENCE [LARGE SCALE GENOMIC DNA]</scope>
    <source>
        <strain evidence="2">cv. PBC81</strain>
    </source>
</reference>
<evidence type="ECO:0000313" key="2">
    <source>
        <dbReference type="Proteomes" id="UP000224567"/>
    </source>
</evidence>